<reference evidence="6" key="1">
    <citation type="submission" date="2015-07" db="EMBL/GenBank/DDBJ databases">
        <title>Transcriptome Assembly of Anthurium amnicola.</title>
        <authorList>
            <person name="Suzuki J."/>
        </authorList>
    </citation>
    <scope>NUCLEOTIDE SEQUENCE</scope>
</reference>
<dbReference type="InterPro" id="IPR000048">
    <property type="entry name" value="IQ_motif_EF-hand-BS"/>
</dbReference>
<dbReference type="Pfam" id="PF00612">
    <property type="entry name" value="IQ"/>
    <property type="match status" value="2"/>
</dbReference>
<evidence type="ECO:0000256" key="4">
    <source>
        <dbReference type="SAM" id="MobiDB-lite"/>
    </source>
</evidence>
<evidence type="ECO:0000313" key="6">
    <source>
        <dbReference type="EMBL" id="JAT66764.1"/>
    </source>
</evidence>
<dbReference type="SMART" id="SM00015">
    <property type="entry name" value="IQ"/>
    <property type="match status" value="2"/>
</dbReference>
<feature type="non-terminal residue" evidence="6">
    <location>
        <position position="1"/>
    </location>
</feature>
<feature type="region of interest" description="Disordered" evidence="4">
    <location>
        <begin position="258"/>
        <end position="290"/>
    </location>
</feature>
<dbReference type="PANTHER" id="PTHR32295:SF10">
    <property type="entry name" value="PROTEIN IQ-DOMAIN 25"/>
    <property type="match status" value="1"/>
</dbReference>
<keyword evidence="1" id="KW-0112">Calmodulin-binding</keyword>
<accession>A0A1D1ZIK1</accession>
<dbReference type="GO" id="GO:0005516">
    <property type="term" value="F:calmodulin binding"/>
    <property type="evidence" value="ECO:0007669"/>
    <property type="project" value="UniProtKB-KW"/>
</dbReference>
<proteinExistence type="inferred from homology"/>
<dbReference type="CDD" id="cd23767">
    <property type="entry name" value="IQCD"/>
    <property type="match status" value="1"/>
</dbReference>
<feature type="region of interest" description="Disordered" evidence="4">
    <location>
        <begin position="367"/>
        <end position="388"/>
    </location>
</feature>
<dbReference type="PANTHER" id="PTHR32295">
    <property type="entry name" value="IQ-DOMAIN 5-RELATED"/>
    <property type="match status" value="1"/>
</dbReference>
<dbReference type="Pfam" id="PF13178">
    <property type="entry name" value="DUF4005"/>
    <property type="match status" value="1"/>
</dbReference>
<evidence type="ECO:0000256" key="3">
    <source>
        <dbReference type="ARBA" id="ARBA00024378"/>
    </source>
</evidence>
<comment type="similarity">
    <text evidence="2">Belongs to the IQD family.</text>
</comment>
<protein>
    <submittedName>
        <fullName evidence="6">Protein IQ-DOMAIN 31</fullName>
    </submittedName>
</protein>
<name>A0A1D1ZIK1_9ARAE</name>
<feature type="region of interest" description="Disordered" evidence="4">
    <location>
        <begin position="42"/>
        <end position="84"/>
    </location>
</feature>
<gene>
    <name evidence="6" type="primary">IQD31_4</name>
    <name evidence="6" type="ORF">g.81333</name>
</gene>
<dbReference type="InterPro" id="IPR025064">
    <property type="entry name" value="DUF4005"/>
</dbReference>
<feature type="domain" description="DUF4005" evidence="5">
    <location>
        <begin position="348"/>
        <end position="405"/>
    </location>
</feature>
<dbReference type="EMBL" id="GDJX01001172">
    <property type="protein sequence ID" value="JAT66764.1"/>
    <property type="molecule type" value="Transcribed_RNA"/>
</dbReference>
<evidence type="ECO:0000256" key="2">
    <source>
        <dbReference type="ARBA" id="ARBA00024341"/>
    </source>
</evidence>
<dbReference type="Gene3D" id="1.20.5.190">
    <property type="match status" value="1"/>
</dbReference>
<organism evidence="6">
    <name type="scientific">Anthurium amnicola</name>
    <dbReference type="NCBI Taxonomy" id="1678845"/>
    <lineage>
        <taxon>Eukaryota</taxon>
        <taxon>Viridiplantae</taxon>
        <taxon>Streptophyta</taxon>
        <taxon>Embryophyta</taxon>
        <taxon>Tracheophyta</taxon>
        <taxon>Spermatophyta</taxon>
        <taxon>Magnoliopsida</taxon>
        <taxon>Liliopsida</taxon>
        <taxon>Araceae</taxon>
        <taxon>Pothoideae</taxon>
        <taxon>Potheae</taxon>
        <taxon>Anthurium</taxon>
    </lineage>
</organism>
<dbReference type="PROSITE" id="PS50096">
    <property type="entry name" value="IQ"/>
    <property type="match status" value="2"/>
</dbReference>
<evidence type="ECO:0000256" key="1">
    <source>
        <dbReference type="ARBA" id="ARBA00022860"/>
    </source>
</evidence>
<comment type="subunit">
    <text evidence="3">Binds to multiple calmodulin (CaM) in the presence of Ca(2+) and CaM-like proteins.</text>
</comment>
<sequence length="451" mass="48814">VSFQGRSRRHLFRSLPLHPFRVVTVAGGRSMGRATRWLKSLLTGKKGGKDPKSNSPCPPAAAKRDKKGWGFGKPGREPPGAVVAPPASAVTAPAVDPGWLLRPCSAGAEEERSRRAVAVAAATAAAADAAVAAAQAAMAVVRLTTHGERWAAVRIQAVFRGYLARKALRALRALVRLQALVRGYLVRRQAVAALHGMQALIRAQVSARKQWMANPPRFHYEFRPRRSLERVDETRSECAASFHSGRLSSSLDHTITGGGLDGSPKVVEMDSGRPRSRNRRQGVSWPEFVDDPAPHSSLMARQAAALPRISVPGAGAPRGFDWCLTGDECRFSTAQSTPRLMAPGGGVPPQSPCRCPSYMGKTRSFEAKVRSQSAPKQRPEPPAGRKTRVPLDEVVVVEVEGRASLSGARMQRSCSQAQPGFDLKNAMAGGLHHTALLARELHRDHSFHRRW</sequence>
<evidence type="ECO:0000259" key="5">
    <source>
        <dbReference type="Pfam" id="PF13178"/>
    </source>
</evidence>
<dbReference type="AlphaFoldDB" id="A0A1D1ZIK1"/>